<protein>
    <submittedName>
        <fullName evidence="2">Uncharacterized protein</fullName>
    </submittedName>
</protein>
<dbReference type="VEuPathDB" id="VectorBase:AMAM009826"/>
<feature type="region of interest" description="Disordered" evidence="1">
    <location>
        <begin position="218"/>
        <end position="237"/>
    </location>
</feature>
<keyword evidence="3" id="KW-1185">Reference proteome</keyword>
<feature type="compositionally biased region" description="Low complexity" evidence="1">
    <location>
        <begin position="1"/>
        <end position="20"/>
    </location>
</feature>
<evidence type="ECO:0000256" key="1">
    <source>
        <dbReference type="SAM" id="MobiDB-lite"/>
    </source>
</evidence>
<feature type="compositionally biased region" description="Low complexity" evidence="1">
    <location>
        <begin position="195"/>
        <end position="210"/>
    </location>
</feature>
<feature type="region of interest" description="Disordered" evidence="1">
    <location>
        <begin position="173"/>
        <end position="210"/>
    </location>
</feature>
<evidence type="ECO:0000313" key="3">
    <source>
        <dbReference type="Proteomes" id="UP000075901"/>
    </source>
</evidence>
<sequence>MEPSASPTTAPAITSTPASSWNVEVDVDEPEDSLEAKPQYVDEVDSKPSTFINHEHPTTTTAGSVEREDIVRSGEYTTTTISTVPLTTVRQEDGKPYPFAPPNRNPFGRQLDDQYNSEDEEDQEEGEDNEEEDDYFSQGVRITVLPPNLPPLLPRADDVEPATSTLTTTLEAAASMEPINSAEQTRSFTPSVGMASPGAATATAETSTDSSAIRMTASQNQNTLTTTTTPTPPNSASNNIPTTTAIASTATPTNTITTASTATSYATTTAAPASYPSTTTTTLAPEPDTVATSTTLELQVAKTIIMLP</sequence>
<organism evidence="2 3">
    <name type="scientific">Anopheles maculatus</name>
    <dbReference type="NCBI Taxonomy" id="74869"/>
    <lineage>
        <taxon>Eukaryota</taxon>
        <taxon>Metazoa</taxon>
        <taxon>Ecdysozoa</taxon>
        <taxon>Arthropoda</taxon>
        <taxon>Hexapoda</taxon>
        <taxon>Insecta</taxon>
        <taxon>Pterygota</taxon>
        <taxon>Neoptera</taxon>
        <taxon>Endopterygota</taxon>
        <taxon>Diptera</taxon>
        <taxon>Nematocera</taxon>
        <taxon>Culicoidea</taxon>
        <taxon>Culicidae</taxon>
        <taxon>Anophelinae</taxon>
        <taxon>Anopheles</taxon>
        <taxon>Anopheles maculatus group</taxon>
    </lineage>
</organism>
<name>A0A182SMN7_9DIPT</name>
<feature type="compositionally biased region" description="Acidic residues" evidence="1">
    <location>
        <begin position="115"/>
        <end position="135"/>
    </location>
</feature>
<feature type="region of interest" description="Disordered" evidence="1">
    <location>
        <begin position="84"/>
        <end position="135"/>
    </location>
</feature>
<feature type="compositionally biased region" description="Polar residues" evidence="1">
    <location>
        <begin position="47"/>
        <end position="63"/>
    </location>
</feature>
<dbReference type="Proteomes" id="UP000075901">
    <property type="component" value="Unassembled WGS sequence"/>
</dbReference>
<feature type="compositionally biased region" description="Polar residues" evidence="1">
    <location>
        <begin position="181"/>
        <end position="190"/>
    </location>
</feature>
<evidence type="ECO:0000313" key="2">
    <source>
        <dbReference type="EnsemblMetazoa" id="AMAM009826-PA"/>
    </source>
</evidence>
<proteinExistence type="predicted"/>
<reference evidence="2" key="2">
    <citation type="submission" date="2020-05" db="UniProtKB">
        <authorList>
            <consortium name="EnsemblMetazoa"/>
        </authorList>
    </citation>
    <scope>IDENTIFICATION</scope>
    <source>
        <strain evidence="2">maculatus3</strain>
    </source>
</reference>
<feature type="region of interest" description="Disordered" evidence="1">
    <location>
        <begin position="1"/>
        <end position="70"/>
    </location>
</feature>
<dbReference type="AlphaFoldDB" id="A0A182SMN7"/>
<reference evidence="3" key="1">
    <citation type="submission" date="2013-09" db="EMBL/GenBank/DDBJ databases">
        <title>The Genome Sequence of Anopheles maculatus species B.</title>
        <authorList>
            <consortium name="The Broad Institute Genomics Platform"/>
            <person name="Neafsey D.E."/>
            <person name="Besansky N."/>
            <person name="Howell P."/>
            <person name="Walton C."/>
            <person name="Young S.K."/>
            <person name="Zeng Q."/>
            <person name="Gargeya S."/>
            <person name="Fitzgerald M."/>
            <person name="Haas B."/>
            <person name="Abouelleil A."/>
            <person name="Allen A.W."/>
            <person name="Alvarado L."/>
            <person name="Arachchi H.M."/>
            <person name="Berlin A.M."/>
            <person name="Chapman S.B."/>
            <person name="Gainer-Dewar J."/>
            <person name="Goldberg J."/>
            <person name="Griggs A."/>
            <person name="Gujja S."/>
            <person name="Hansen M."/>
            <person name="Howarth C."/>
            <person name="Imamovic A."/>
            <person name="Ireland A."/>
            <person name="Larimer J."/>
            <person name="McCowan C."/>
            <person name="Murphy C."/>
            <person name="Pearson M."/>
            <person name="Poon T.W."/>
            <person name="Priest M."/>
            <person name="Roberts A."/>
            <person name="Saif S."/>
            <person name="Shea T."/>
            <person name="Sisk P."/>
            <person name="Sykes S."/>
            <person name="Wortman J."/>
            <person name="Nusbaum C."/>
            <person name="Birren B."/>
        </authorList>
    </citation>
    <scope>NUCLEOTIDE SEQUENCE [LARGE SCALE GENOMIC DNA]</scope>
    <source>
        <strain evidence="3">maculatus3</strain>
    </source>
</reference>
<dbReference type="EnsemblMetazoa" id="AMAM009826-RA">
    <property type="protein sequence ID" value="AMAM009826-PA"/>
    <property type="gene ID" value="AMAM009826"/>
</dbReference>
<accession>A0A182SMN7</accession>